<protein>
    <submittedName>
        <fullName evidence="2">Unannotated protein</fullName>
    </submittedName>
</protein>
<keyword evidence="1" id="KW-0812">Transmembrane</keyword>
<feature type="transmembrane region" description="Helical" evidence="1">
    <location>
        <begin position="6"/>
        <end position="29"/>
    </location>
</feature>
<dbReference type="InterPro" id="IPR003425">
    <property type="entry name" value="CCB3/YggT"/>
</dbReference>
<name>A0A6J6NRE7_9ZZZZ</name>
<organism evidence="2">
    <name type="scientific">freshwater metagenome</name>
    <dbReference type="NCBI Taxonomy" id="449393"/>
    <lineage>
        <taxon>unclassified sequences</taxon>
        <taxon>metagenomes</taxon>
        <taxon>ecological metagenomes</taxon>
    </lineage>
</organism>
<evidence type="ECO:0000313" key="2">
    <source>
        <dbReference type="EMBL" id="CAB4688542.1"/>
    </source>
</evidence>
<dbReference type="EMBL" id="CAEZXK010000018">
    <property type="protein sequence ID" value="CAB4688542.1"/>
    <property type="molecule type" value="Genomic_DNA"/>
</dbReference>
<evidence type="ECO:0000256" key="1">
    <source>
        <dbReference type="SAM" id="Phobius"/>
    </source>
</evidence>
<gene>
    <name evidence="2" type="ORF">UFOPK2370_00794</name>
</gene>
<keyword evidence="1" id="KW-0472">Membrane</keyword>
<proteinExistence type="predicted"/>
<dbReference type="Pfam" id="PF02325">
    <property type="entry name" value="CCB3_YggT"/>
    <property type="match status" value="1"/>
</dbReference>
<sequence length="95" mass="11030">MTIVLLALIWVLQVYFWVLIARFFIDLILTTNPVWRPKGLLLVPVEIVMTITDPPLKFVRRFIKPLRVGSIALDFGWTLTLLATSFLERFLTTLL</sequence>
<dbReference type="AlphaFoldDB" id="A0A6J6NRE7"/>
<accession>A0A6J6NRE7</accession>
<keyword evidence="1" id="KW-1133">Transmembrane helix</keyword>
<reference evidence="2" key="1">
    <citation type="submission" date="2020-05" db="EMBL/GenBank/DDBJ databases">
        <authorList>
            <person name="Chiriac C."/>
            <person name="Salcher M."/>
            <person name="Ghai R."/>
            <person name="Kavagutti S V."/>
        </authorList>
    </citation>
    <scope>NUCLEOTIDE SEQUENCE</scope>
</reference>
<dbReference type="GO" id="GO:0016020">
    <property type="term" value="C:membrane"/>
    <property type="evidence" value="ECO:0007669"/>
    <property type="project" value="InterPro"/>
</dbReference>